<dbReference type="AlphaFoldDB" id="A0A127EH31"/>
<accession>A0A127EH31</accession>
<evidence type="ECO:0008006" key="4">
    <source>
        <dbReference type="Google" id="ProtNLM"/>
    </source>
</evidence>
<dbReference type="InterPro" id="IPR035406">
    <property type="entry name" value="DUF5412"/>
</dbReference>
<evidence type="ECO:0000313" key="2">
    <source>
        <dbReference type="EMBL" id="AMN35291.1"/>
    </source>
</evidence>
<gene>
    <name evidence="2" type="ORF">JFP838_05850</name>
</gene>
<dbReference type="Pfam" id="PF17428">
    <property type="entry name" value="DUF5412"/>
    <property type="match status" value="1"/>
</dbReference>
<reference evidence="2 3" key="1">
    <citation type="journal article" date="2016" name="PLoS ONE">
        <title>Plasmid Characterization and Chromosome Analysis of Two netF+ Clostridium perfringens Isolates Associated with Foal and Canine Necrotizing Enteritis.</title>
        <authorList>
            <person name="Mehdizadeh Gohari I."/>
            <person name="Kropinski A.M."/>
            <person name="Weese S.J."/>
            <person name="Parreira V.R."/>
            <person name="Whitehead A.E."/>
            <person name="Boerlin P."/>
            <person name="Prescott J.F."/>
        </authorList>
    </citation>
    <scope>NUCLEOTIDE SEQUENCE [LARGE SCALE GENOMIC DNA]</scope>
    <source>
        <strain evidence="2 3">JP838</strain>
    </source>
</reference>
<evidence type="ECO:0000313" key="3">
    <source>
        <dbReference type="Proteomes" id="UP000070260"/>
    </source>
</evidence>
<keyword evidence="1" id="KW-0472">Membrane</keyword>
<feature type="transmembrane region" description="Helical" evidence="1">
    <location>
        <begin position="21"/>
        <end position="41"/>
    </location>
</feature>
<dbReference type="Proteomes" id="UP000070260">
    <property type="component" value="Chromosome"/>
</dbReference>
<dbReference type="EMBL" id="CP010994">
    <property type="protein sequence ID" value="AMN35291.1"/>
    <property type="molecule type" value="Genomic_DNA"/>
</dbReference>
<keyword evidence="1" id="KW-0812">Transmembrane</keyword>
<organism evidence="2 3">
    <name type="scientific">Clostridium perfringens</name>
    <dbReference type="NCBI Taxonomy" id="1502"/>
    <lineage>
        <taxon>Bacteria</taxon>
        <taxon>Bacillati</taxon>
        <taxon>Bacillota</taxon>
        <taxon>Clostridia</taxon>
        <taxon>Eubacteriales</taxon>
        <taxon>Clostridiaceae</taxon>
        <taxon>Clostridium</taxon>
    </lineage>
</organism>
<keyword evidence="1" id="KW-1133">Transmembrane helix</keyword>
<dbReference type="OrthoDB" id="2357451at2"/>
<protein>
    <recommendedName>
        <fullName evidence="4">DUF5412 domain-containing protein</fullName>
    </recommendedName>
</protein>
<proteinExistence type="predicted"/>
<dbReference type="RefSeq" id="WP_061427251.1">
    <property type="nucleotide sequence ID" value="NZ_CATNZO010000001.1"/>
</dbReference>
<dbReference type="PATRIC" id="fig|1502.177.peg.1178"/>
<sequence>MEKRRTNKYLKYKKFKRRLGVYIVIILIFLGVAAFKISSSIREFNDSFKESKVSEELLGETVSSDGKYKIEAYLINGGATVDWSVICYLKEGQNKKEIYRDYHINEANMSWIDNDTISINNHNIDLPNGKYDFRDE</sequence>
<name>A0A127EH31_CLOPF</name>
<evidence type="ECO:0000256" key="1">
    <source>
        <dbReference type="SAM" id="Phobius"/>
    </source>
</evidence>